<dbReference type="InterPro" id="IPR050910">
    <property type="entry name" value="JMJD6_ArgDemeth/LysHydrox"/>
</dbReference>
<dbReference type="AlphaFoldDB" id="A0A2A2J377"/>
<dbReference type="GO" id="GO:0106140">
    <property type="term" value="F:P-TEFb complex binding"/>
    <property type="evidence" value="ECO:0007669"/>
    <property type="project" value="TreeGrafter"/>
</dbReference>
<dbReference type="SUPFAM" id="SSF52833">
    <property type="entry name" value="Thioredoxin-like"/>
    <property type="match status" value="1"/>
</dbReference>
<evidence type="ECO:0000256" key="3">
    <source>
        <dbReference type="ARBA" id="ARBA00022723"/>
    </source>
</evidence>
<evidence type="ECO:0000256" key="2">
    <source>
        <dbReference type="ARBA" id="ARBA00004123"/>
    </source>
</evidence>
<keyword evidence="10" id="KW-0539">Nucleus</keyword>
<feature type="compositionally biased region" description="Acidic residues" evidence="12">
    <location>
        <begin position="497"/>
        <end position="506"/>
    </location>
</feature>
<dbReference type="EMBL" id="LIAE01010731">
    <property type="protein sequence ID" value="PAV56013.1"/>
    <property type="molecule type" value="Genomic_DNA"/>
</dbReference>
<dbReference type="PANTHER" id="PTHR12480:SF32">
    <property type="entry name" value="BIFUNCTIONAL ARGININE DEMETHYLASE AND LYSYL-HYDROXYLASE JMJD6"/>
    <property type="match status" value="1"/>
</dbReference>
<reference evidence="14 15" key="1">
    <citation type="journal article" date="2017" name="Curr. Biol.">
        <title>Genome architecture and evolution of a unichromosomal asexual nematode.</title>
        <authorList>
            <person name="Fradin H."/>
            <person name="Zegar C."/>
            <person name="Gutwein M."/>
            <person name="Lucas J."/>
            <person name="Kovtun M."/>
            <person name="Corcoran D."/>
            <person name="Baugh L.R."/>
            <person name="Kiontke K."/>
            <person name="Gunsalus K."/>
            <person name="Fitch D.H."/>
            <person name="Piano F."/>
        </authorList>
    </citation>
    <scope>NUCLEOTIDE SEQUENCE [LARGE SCALE GENOMIC DNA]</scope>
    <source>
        <strain evidence="14">PF1309</strain>
    </source>
</reference>
<dbReference type="Pfam" id="PF02373">
    <property type="entry name" value="JmjC"/>
    <property type="match status" value="1"/>
</dbReference>
<feature type="domain" description="JmjC" evidence="13">
    <location>
        <begin position="284"/>
        <end position="449"/>
    </location>
</feature>
<feature type="compositionally biased region" description="Low complexity" evidence="12">
    <location>
        <begin position="482"/>
        <end position="496"/>
    </location>
</feature>
<dbReference type="Gene3D" id="1.20.1280.270">
    <property type="match status" value="1"/>
</dbReference>
<evidence type="ECO:0000256" key="10">
    <source>
        <dbReference type="ARBA" id="ARBA00023242"/>
    </source>
</evidence>
<sequence>MKGCMLLKKDLTEVEASEALEGKKFYDACKTAGKPLEIVFISRDRAKADLEEYFQDKHGDWLALNYGDDKITRYQSKFDIKTIPVLRVIKSDGTMVVTDGRADINARKAVLLSICNILFAGKSKRQSSWSVRQVAITLQMKRAHETSSSRFERRLDEVKRKARPELVRFGWDTLRLAGSLALPEFKDNILRVDSRNLPVEEFREKYEQPRIPVILTGLTHDWQATQKWTVERIARKYRNQRFKCGEDDDGYSVKLKMKYFVDYMRTNTDDSPLYVFDSGFGDRHKTKQLLEDYVVPKFWEDDLFNYAEYRKRPPHRWFVMGSARSGTGIHIDPLGTSAWNSLIMGHKRWVLVHPDAPRALVKTMQHEKGKHPDEAVTWFTTVYNRLRHSSWNHDKYPVIEARQCPGETMFVPSGWWHVVLNEDDTIAITQNYCSIVNFPVVWPKTVKGRPKLSKHWYRRLATQRPELLPIIQASNDSQIEPDSSSDSSSSSSSSSDSSEEESECEREDGACAMRNSKRRKQNGGGDTTNGNNSDGMGQKKMNDDCHEKRRRSAERGDHN</sequence>
<keyword evidence="5" id="KW-0223">Dioxygenase</keyword>
<dbReference type="Gene3D" id="3.40.30.10">
    <property type="entry name" value="Glutaredoxin"/>
    <property type="match status" value="1"/>
</dbReference>
<feature type="compositionally biased region" description="Basic and acidic residues" evidence="12">
    <location>
        <begin position="540"/>
        <end position="559"/>
    </location>
</feature>
<evidence type="ECO:0000256" key="5">
    <source>
        <dbReference type="ARBA" id="ARBA00022964"/>
    </source>
</evidence>
<feature type="region of interest" description="Disordered" evidence="12">
    <location>
        <begin position="476"/>
        <end position="559"/>
    </location>
</feature>
<keyword evidence="15" id="KW-1185">Reference proteome</keyword>
<dbReference type="InterPro" id="IPR012336">
    <property type="entry name" value="Thioredoxin-like_fold"/>
</dbReference>
<dbReference type="Proteomes" id="UP000218231">
    <property type="component" value="Unassembled WGS sequence"/>
</dbReference>
<evidence type="ECO:0000256" key="4">
    <source>
        <dbReference type="ARBA" id="ARBA00022853"/>
    </source>
</evidence>
<dbReference type="PROSITE" id="PS51184">
    <property type="entry name" value="JMJC"/>
    <property type="match status" value="1"/>
</dbReference>
<dbReference type="STRING" id="2018661.A0A2A2J377"/>
<evidence type="ECO:0000256" key="12">
    <source>
        <dbReference type="SAM" id="MobiDB-lite"/>
    </source>
</evidence>
<protein>
    <recommendedName>
        <fullName evidence="13">JmjC domain-containing protein</fullName>
    </recommendedName>
</protein>
<keyword evidence="8" id="KW-0805">Transcription regulation</keyword>
<dbReference type="InterPro" id="IPR003347">
    <property type="entry name" value="JmjC_dom"/>
</dbReference>
<keyword evidence="7" id="KW-0408">Iron</keyword>
<evidence type="ECO:0000256" key="9">
    <source>
        <dbReference type="ARBA" id="ARBA00023163"/>
    </source>
</evidence>
<evidence type="ECO:0000313" key="14">
    <source>
        <dbReference type="EMBL" id="PAV56013.1"/>
    </source>
</evidence>
<evidence type="ECO:0000256" key="8">
    <source>
        <dbReference type="ARBA" id="ARBA00023015"/>
    </source>
</evidence>
<evidence type="ECO:0000256" key="1">
    <source>
        <dbReference type="ARBA" id="ARBA00001954"/>
    </source>
</evidence>
<evidence type="ECO:0000313" key="15">
    <source>
        <dbReference type="Proteomes" id="UP000218231"/>
    </source>
</evidence>
<accession>A0A2A2J377</accession>
<dbReference type="GO" id="GO:0006909">
    <property type="term" value="P:phagocytosis"/>
    <property type="evidence" value="ECO:0007669"/>
    <property type="project" value="TreeGrafter"/>
</dbReference>
<evidence type="ECO:0000256" key="11">
    <source>
        <dbReference type="ARBA" id="ARBA00038068"/>
    </source>
</evidence>
<comment type="cofactor">
    <cofactor evidence="1">
        <name>Fe(2+)</name>
        <dbReference type="ChEBI" id="CHEBI:29033"/>
    </cofactor>
</comment>
<dbReference type="GO" id="GO:0005634">
    <property type="term" value="C:nucleus"/>
    <property type="evidence" value="ECO:0007669"/>
    <property type="project" value="UniProtKB-SubCell"/>
</dbReference>
<gene>
    <name evidence="14" type="ORF">WR25_14368</name>
</gene>
<dbReference type="GO" id="GO:0005737">
    <property type="term" value="C:cytoplasm"/>
    <property type="evidence" value="ECO:0007669"/>
    <property type="project" value="TreeGrafter"/>
</dbReference>
<dbReference type="SUPFAM" id="SSF51197">
    <property type="entry name" value="Clavaminate synthase-like"/>
    <property type="match status" value="1"/>
</dbReference>
<organism evidence="14 15">
    <name type="scientific">Diploscapter pachys</name>
    <dbReference type="NCBI Taxonomy" id="2018661"/>
    <lineage>
        <taxon>Eukaryota</taxon>
        <taxon>Metazoa</taxon>
        <taxon>Ecdysozoa</taxon>
        <taxon>Nematoda</taxon>
        <taxon>Chromadorea</taxon>
        <taxon>Rhabditida</taxon>
        <taxon>Rhabditina</taxon>
        <taxon>Rhabditomorpha</taxon>
        <taxon>Rhabditoidea</taxon>
        <taxon>Rhabditidae</taxon>
        <taxon>Diploscapter</taxon>
    </lineage>
</organism>
<dbReference type="Gene3D" id="2.60.120.650">
    <property type="entry name" value="Cupin"/>
    <property type="match status" value="1"/>
</dbReference>
<name>A0A2A2J377_9BILA</name>
<comment type="caution">
    <text evidence="14">The sequence shown here is derived from an EMBL/GenBank/DDBJ whole genome shotgun (WGS) entry which is preliminary data.</text>
</comment>
<dbReference type="GO" id="GO:0033749">
    <property type="term" value="F:histone H4R3 demethylase activity"/>
    <property type="evidence" value="ECO:0007669"/>
    <property type="project" value="TreeGrafter"/>
</dbReference>
<dbReference type="InterPro" id="IPR036249">
    <property type="entry name" value="Thioredoxin-like_sf"/>
</dbReference>
<evidence type="ECO:0000256" key="6">
    <source>
        <dbReference type="ARBA" id="ARBA00023002"/>
    </source>
</evidence>
<dbReference type="Pfam" id="PF13905">
    <property type="entry name" value="Thioredoxin_8"/>
    <property type="match status" value="1"/>
</dbReference>
<dbReference type="PANTHER" id="PTHR12480">
    <property type="entry name" value="ARGININE DEMETHYLASE AND LYSYL-HYDROXYLASE JMJD"/>
    <property type="match status" value="1"/>
</dbReference>
<comment type="similarity">
    <text evidence="11">Belongs to the JMJD6 family.</text>
</comment>
<keyword evidence="3" id="KW-0479">Metal-binding</keyword>
<proteinExistence type="inferred from homology"/>
<dbReference type="GO" id="GO:0046872">
    <property type="term" value="F:metal ion binding"/>
    <property type="evidence" value="ECO:0007669"/>
    <property type="project" value="UniProtKB-KW"/>
</dbReference>
<evidence type="ECO:0000259" key="13">
    <source>
        <dbReference type="PROSITE" id="PS51184"/>
    </source>
</evidence>
<dbReference type="OrthoDB" id="424465at2759"/>
<dbReference type="SMART" id="SM00558">
    <property type="entry name" value="JmjC"/>
    <property type="match status" value="1"/>
</dbReference>
<comment type="subcellular location">
    <subcellularLocation>
        <location evidence="2">Nucleus</location>
    </subcellularLocation>
</comment>
<evidence type="ECO:0000256" key="7">
    <source>
        <dbReference type="ARBA" id="ARBA00023004"/>
    </source>
</evidence>
<keyword evidence="6" id="KW-0560">Oxidoreductase</keyword>
<keyword evidence="4" id="KW-0156">Chromatin regulator</keyword>
<keyword evidence="9" id="KW-0804">Transcription</keyword>